<evidence type="ECO:0000313" key="1">
    <source>
        <dbReference type="EMBL" id="RMH93377.1"/>
    </source>
</evidence>
<dbReference type="OrthoDB" id="8965824at2"/>
<dbReference type="Proteomes" id="UP000275012">
    <property type="component" value="Unassembled WGS sequence"/>
</dbReference>
<evidence type="ECO:0008006" key="3">
    <source>
        <dbReference type="Google" id="ProtNLM"/>
    </source>
</evidence>
<name>A0A3M2I4G8_9GAMM</name>
<proteinExistence type="predicted"/>
<dbReference type="RefSeq" id="WP_122101181.1">
    <property type="nucleotide sequence ID" value="NZ_RFLY01000006.1"/>
</dbReference>
<reference evidence="1 2" key="1">
    <citation type="submission" date="2018-10" db="EMBL/GenBank/DDBJ databases">
        <title>Proposal of Lysobacter pythonis sp. nov. isolated from royal pythons (Python regius).</title>
        <authorList>
            <person name="Hans-Juergen B."/>
            <person name="Huptas C."/>
            <person name="Sandra B."/>
            <person name="Igor L."/>
            <person name="Joachim S."/>
            <person name="Siegfried S."/>
            <person name="Mareike W."/>
            <person name="Peter K."/>
        </authorList>
    </citation>
    <scope>NUCLEOTIDE SEQUENCE [LARGE SCALE GENOMIC DNA]</scope>
    <source>
        <strain evidence="1 2">4284/11</strain>
    </source>
</reference>
<comment type="caution">
    <text evidence="1">The sequence shown here is derived from an EMBL/GenBank/DDBJ whole genome shotgun (WGS) entry which is preliminary data.</text>
</comment>
<evidence type="ECO:0000313" key="2">
    <source>
        <dbReference type="Proteomes" id="UP000275012"/>
    </source>
</evidence>
<keyword evidence="2" id="KW-1185">Reference proteome</keyword>
<gene>
    <name evidence="1" type="ORF">EBB59_05710</name>
</gene>
<accession>A0A3M2I4G8</accession>
<dbReference type="EMBL" id="RFLY01000006">
    <property type="protein sequence ID" value="RMH93377.1"/>
    <property type="molecule type" value="Genomic_DNA"/>
</dbReference>
<sequence>MRFHKTLRAHTVLATQGRELAPSERRALILCDGQRNIEQIVAILGPRAAEAIQVLEERGYLERDDKPARPGSRTAIEPGVA</sequence>
<protein>
    <recommendedName>
        <fullName evidence="3">MarR family transcriptional regulator</fullName>
    </recommendedName>
</protein>
<dbReference type="AlphaFoldDB" id="A0A3M2I4G8"/>
<organism evidence="1 2">
    <name type="scientific">Solilutibacter pythonis</name>
    <dbReference type="NCBI Taxonomy" id="2483112"/>
    <lineage>
        <taxon>Bacteria</taxon>
        <taxon>Pseudomonadati</taxon>
        <taxon>Pseudomonadota</taxon>
        <taxon>Gammaproteobacteria</taxon>
        <taxon>Lysobacterales</taxon>
        <taxon>Lysobacteraceae</taxon>
        <taxon>Solilutibacter</taxon>
    </lineage>
</organism>